<name>A0ABT1QLI5_9GAMM</name>
<dbReference type="Gene3D" id="3.20.20.370">
    <property type="entry name" value="Glycoside hydrolase/deacetylase"/>
    <property type="match status" value="1"/>
</dbReference>
<dbReference type="SUPFAM" id="SSF88713">
    <property type="entry name" value="Glycoside hydrolase/deacetylase"/>
    <property type="match status" value="1"/>
</dbReference>
<dbReference type="PANTHER" id="PTHR34216:SF3">
    <property type="entry name" value="POLY-BETA-1,6-N-ACETYL-D-GLUCOSAMINE N-DEACETYLASE"/>
    <property type="match status" value="1"/>
</dbReference>
<keyword evidence="5" id="KW-1185">Reference proteome</keyword>
<dbReference type="RefSeq" id="WP_255910502.1">
    <property type="nucleotide sequence ID" value="NZ_JANFQO010000001.1"/>
</dbReference>
<gene>
    <name evidence="4" type="ORF">NM961_01580</name>
</gene>
<reference evidence="4" key="1">
    <citation type="submission" date="2022-07" db="EMBL/GenBank/DDBJ databases">
        <title>Tahibacter sp., a new gammaproteobacterium isolated from the silt sample collected at pig farm.</title>
        <authorList>
            <person name="Chen H."/>
        </authorList>
    </citation>
    <scope>NUCLEOTIDE SEQUENCE</scope>
    <source>
        <strain evidence="4">P2K</strain>
    </source>
</reference>
<evidence type="ECO:0000259" key="3">
    <source>
        <dbReference type="PROSITE" id="PS51677"/>
    </source>
</evidence>
<comment type="subcellular location">
    <subcellularLocation>
        <location evidence="1">Secreted</location>
    </subcellularLocation>
</comment>
<dbReference type="Proteomes" id="UP001165498">
    <property type="component" value="Unassembled WGS sequence"/>
</dbReference>
<dbReference type="PANTHER" id="PTHR34216">
    <property type="match status" value="1"/>
</dbReference>
<comment type="caution">
    <text evidence="4">The sequence shown here is derived from an EMBL/GenBank/DDBJ whole genome shotgun (WGS) entry which is preliminary data.</text>
</comment>
<dbReference type="PROSITE" id="PS51677">
    <property type="entry name" value="NODB"/>
    <property type="match status" value="1"/>
</dbReference>
<evidence type="ECO:0000256" key="2">
    <source>
        <dbReference type="ARBA" id="ARBA00022729"/>
    </source>
</evidence>
<proteinExistence type="predicted"/>
<accession>A0ABT1QLI5</accession>
<dbReference type="InterPro" id="IPR051398">
    <property type="entry name" value="Polysacch_Deacetylase"/>
</dbReference>
<organism evidence="4 5">
    <name type="scientific">Tahibacter harae</name>
    <dbReference type="NCBI Taxonomy" id="2963937"/>
    <lineage>
        <taxon>Bacteria</taxon>
        <taxon>Pseudomonadati</taxon>
        <taxon>Pseudomonadota</taxon>
        <taxon>Gammaproteobacteria</taxon>
        <taxon>Lysobacterales</taxon>
        <taxon>Rhodanobacteraceae</taxon>
        <taxon>Tahibacter</taxon>
    </lineage>
</organism>
<dbReference type="EMBL" id="JANFQO010000001">
    <property type="protein sequence ID" value="MCQ4163391.1"/>
    <property type="molecule type" value="Genomic_DNA"/>
</dbReference>
<evidence type="ECO:0000313" key="5">
    <source>
        <dbReference type="Proteomes" id="UP001165498"/>
    </source>
</evidence>
<evidence type="ECO:0000256" key="1">
    <source>
        <dbReference type="ARBA" id="ARBA00004613"/>
    </source>
</evidence>
<feature type="domain" description="NodB homology" evidence="3">
    <location>
        <begin position="60"/>
        <end position="280"/>
    </location>
</feature>
<dbReference type="Pfam" id="PF01522">
    <property type="entry name" value="Polysacc_deac_1"/>
    <property type="match status" value="1"/>
</dbReference>
<dbReference type="InterPro" id="IPR002509">
    <property type="entry name" value="NODB_dom"/>
</dbReference>
<sequence>MQVPILTYHGVNVAGNEYAGNDHVAFAADLELIHALGLRIVPAQWLVDNLLGRAGHDLRRCVVLTCDDGSNFDYYDLDHPEHGSQRSFFNALLDFRRRHGRAAQPDLHLTAFVIADPQARARMDVSCLVGRNWMQQEWWRAAQASGLIGIENHSWDHNHPCLDSPGPHGLARGDFHAVASEEQAEFEITQAQEYIAAQMAPRQPRLFCYPFGHVNDFLSRDWLPRRGPEVGLDAAFGDGATPVNADSDRWNLPRYICGWHWRSPEQLRDTLLAAADVAAA</sequence>
<protein>
    <submittedName>
        <fullName evidence="4">Polysaccharide deacetylase family protein</fullName>
    </submittedName>
</protein>
<keyword evidence="2" id="KW-0732">Signal</keyword>
<evidence type="ECO:0000313" key="4">
    <source>
        <dbReference type="EMBL" id="MCQ4163391.1"/>
    </source>
</evidence>
<dbReference type="InterPro" id="IPR011330">
    <property type="entry name" value="Glyco_hydro/deAcase_b/a-brl"/>
</dbReference>